<feature type="region of interest" description="Disordered" evidence="1">
    <location>
        <begin position="554"/>
        <end position="590"/>
    </location>
</feature>
<evidence type="ECO:0000313" key="4">
    <source>
        <dbReference type="EMBL" id="CAE0711208.1"/>
    </source>
</evidence>
<feature type="region of interest" description="Disordered" evidence="1">
    <location>
        <begin position="653"/>
        <end position="672"/>
    </location>
</feature>
<dbReference type="GO" id="GO:0010008">
    <property type="term" value="C:endosome membrane"/>
    <property type="evidence" value="ECO:0007669"/>
    <property type="project" value="TreeGrafter"/>
</dbReference>
<name>A0A6U9WLA6_9STRA</name>
<reference evidence="6" key="1">
    <citation type="submission" date="2021-01" db="EMBL/GenBank/DDBJ databases">
        <authorList>
            <person name="Corre E."/>
            <person name="Pelletier E."/>
            <person name="Niang G."/>
            <person name="Scheremetjew M."/>
            <person name="Finn R."/>
            <person name="Kale V."/>
            <person name="Holt S."/>
            <person name="Cochrane G."/>
            <person name="Meng A."/>
            <person name="Brown T."/>
            <person name="Cohen L."/>
        </authorList>
    </citation>
    <scope>NUCLEOTIDE SEQUENCE</scope>
    <source>
        <strain evidence="6">10249 10 AB</strain>
    </source>
</reference>
<dbReference type="GO" id="GO:2000641">
    <property type="term" value="P:regulation of early endosome to late endosome transport"/>
    <property type="evidence" value="ECO:0007669"/>
    <property type="project" value="InterPro"/>
</dbReference>
<dbReference type="EMBL" id="HBIX01004968">
    <property type="protein sequence ID" value="CAE0711205.1"/>
    <property type="molecule type" value="Transcribed_RNA"/>
</dbReference>
<evidence type="ECO:0000256" key="1">
    <source>
        <dbReference type="SAM" id="MobiDB-lite"/>
    </source>
</evidence>
<gene>
    <name evidence="2" type="ORF">PAUS00366_LOCUS3930</name>
    <name evidence="3" type="ORF">PAUS00366_LOCUS3932</name>
    <name evidence="4" type="ORF">PAUS00366_LOCUS3935</name>
    <name evidence="5" type="ORF">PAUS00366_LOCUS3938</name>
    <name evidence="6" type="ORF">PAUS00366_LOCUS3940</name>
</gene>
<feature type="region of interest" description="Disordered" evidence="1">
    <location>
        <begin position="425"/>
        <end position="445"/>
    </location>
</feature>
<dbReference type="EMBL" id="HBIX01004974">
    <property type="protein sequence ID" value="CAE0711211.1"/>
    <property type="molecule type" value="Transcribed_RNA"/>
</dbReference>
<dbReference type="EMBL" id="HBIX01004971">
    <property type="protein sequence ID" value="CAE0711208.1"/>
    <property type="molecule type" value="Transcribed_RNA"/>
</dbReference>
<dbReference type="AlphaFoldDB" id="A0A6U9WLA6"/>
<accession>A0A6U9WLA6</accession>
<evidence type="ECO:0000313" key="5">
    <source>
        <dbReference type="EMBL" id="CAE0711211.1"/>
    </source>
</evidence>
<evidence type="ECO:0000313" key="6">
    <source>
        <dbReference type="EMBL" id="CAE0711213.1"/>
    </source>
</evidence>
<organism evidence="6">
    <name type="scientific">Pseudo-nitzschia australis</name>
    <dbReference type="NCBI Taxonomy" id="44445"/>
    <lineage>
        <taxon>Eukaryota</taxon>
        <taxon>Sar</taxon>
        <taxon>Stramenopiles</taxon>
        <taxon>Ochrophyta</taxon>
        <taxon>Bacillariophyta</taxon>
        <taxon>Bacillariophyceae</taxon>
        <taxon>Bacillariophycidae</taxon>
        <taxon>Bacillariales</taxon>
        <taxon>Bacillariaceae</taxon>
        <taxon>Pseudo-nitzschia</taxon>
    </lineage>
</organism>
<dbReference type="PANTHER" id="PTHR36983">
    <property type="entry name" value="DNAJ HOMOLOG SUBFAMILY C MEMBER 13"/>
    <property type="match status" value="1"/>
</dbReference>
<dbReference type="GO" id="GO:0006898">
    <property type="term" value="P:receptor-mediated endocytosis"/>
    <property type="evidence" value="ECO:0007669"/>
    <property type="project" value="TreeGrafter"/>
</dbReference>
<feature type="region of interest" description="Disordered" evidence="1">
    <location>
        <begin position="487"/>
        <end position="532"/>
    </location>
</feature>
<dbReference type="EMBL" id="HBIX01004976">
    <property type="protein sequence ID" value="CAE0711213.1"/>
    <property type="molecule type" value="Transcribed_RNA"/>
</dbReference>
<dbReference type="GO" id="GO:0007032">
    <property type="term" value="P:endosome organization"/>
    <property type="evidence" value="ECO:0007669"/>
    <property type="project" value="InterPro"/>
</dbReference>
<evidence type="ECO:0000313" key="2">
    <source>
        <dbReference type="EMBL" id="CAE0711203.1"/>
    </source>
</evidence>
<dbReference type="EMBL" id="HBIX01004966">
    <property type="protein sequence ID" value="CAE0711203.1"/>
    <property type="molecule type" value="Transcribed_RNA"/>
</dbReference>
<dbReference type="InterPro" id="IPR044978">
    <property type="entry name" value="GRV2/DNAJC13"/>
</dbReference>
<dbReference type="PANTHER" id="PTHR36983:SF2">
    <property type="entry name" value="DNAJ HOMOLOG SUBFAMILY C MEMBER 13"/>
    <property type="match status" value="1"/>
</dbReference>
<proteinExistence type="predicted"/>
<evidence type="ECO:0000313" key="3">
    <source>
        <dbReference type="EMBL" id="CAE0711205.1"/>
    </source>
</evidence>
<sequence>MLNLFDGESDTPELIWDGSMRGELRKVVGLELDSCIQFRRETGSGNEDFNLKRDVRVKFVKLENELFIGGVYVGRFLKEPTFNIRDPTSFLEALLLRWAHELQMCTDNESNGEEKSSTDIVIGDEDKLQPVTDAIVYLCKIRTNLCDKLAHWGYMSRCLTFLESMLARDLIGYPLLSVMRVLHVAANRRANVESLIASGANDRAHGIITFTIRATGDTNLHPDAGFILEMLKKIFADALGDLKKTAELKKSGIALQMASPVVGNHYAMAPSPAPGEGPVSRNRVRVSAGDDPLGLGAGIAPMPTPAVSQQIGTYRSTAQSYGQTYTGITNIPSQTRSQTPYNQTSNSQNYGMGFQQPQQVYNNQMMYESLQNSAGVQQTYHTQNQQIPQYQNSNQQHLSHHLQQQQPVAAVYSQRGTNVAQQTYGSQQNLQQQSIPASYPQPNTNLTQQAYTSQASNHRFTNIQQQNTTIPSSGTLQGQVLYSGYNVDSQSSNNMTHQAQFDSNNTNSRQSWQGSGQNTSISHGSQNLQSNQIPVPQGMFQRNVVQTSPLVMSTDTRSNVKPSVSTQVQSGQYHLSPGPKSSNKQVRTSQNSTYNTMLQQNNQVQTQGSDNDAVTQLYQQPPNAQQNQAHERYNQPSMLESNAPIVETVMDVDQQTQHGQPLGHHTNLSSNEGHSIDARTEAVSPSVKAAKAAETVQGAPNSADGRRALLESALRCDLPKYLIESILENPNLFKVKDPASVKVHVIELLKLLTQDPGYGLKFQLVLKNMPAWKKYVSQDHSLFITGHEQKTDYFLTDGTSSMASKRLLTDGK</sequence>
<protein>
    <submittedName>
        <fullName evidence="6">Uncharacterized protein</fullName>
    </submittedName>
</protein>